<organism evidence="2 3">
    <name type="scientific">Nitrospina watsonii</name>
    <dbReference type="NCBI Taxonomy" id="1323948"/>
    <lineage>
        <taxon>Bacteria</taxon>
        <taxon>Pseudomonadati</taxon>
        <taxon>Nitrospinota/Tectimicrobiota group</taxon>
        <taxon>Nitrospinota</taxon>
        <taxon>Nitrospinia</taxon>
        <taxon>Nitrospinales</taxon>
        <taxon>Nitrospinaceae</taxon>
        <taxon>Nitrospina</taxon>
    </lineage>
</organism>
<feature type="compositionally biased region" description="Polar residues" evidence="1">
    <location>
        <begin position="228"/>
        <end position="243"/>
    </location>
</feature>
<keyword evidence="3" id="KW-1185">Reference proteome</keyword>
<dbReference type="RefSeq" id="WP_282011914.1">
    <property type="nucleotide sequence ID" value="NZ_OX336137.1"/>
</dbReference>
<proteinExistence type="predicted"/>
<reference evidence="2 3" key="1">
    <citation type="submission" date="2022-09" db="EMBL/GenBank/DDBJ databases">
        <authorList>
            <person name="Kop L."/>
        </authorList>
    </citation>
    <scope>NUCLEOTIDE SEQUENCE [LARGE SCALE GENOMIC DNA]</scope>
    <source>
        <strain evidence="2 3">347</strain>
    </source>
</reference>
<evidence type="ECO:0000313" key="2">
    <source>
        <dbReference type="EMBL" id="CAI2719057.1"/>
    </source>
</evidence>
<sequence>MEIKPVFENSEVLAHRAVQVQAGMSLSGNLNLITQEGDRVEIAFGSERSISGSRSQTRSADGSVVERLSLTAIAAQRYSVSVEGALNEDELQAIQQLVRLVDPFAEDFFAGRQLDVGKTAGTLADNLGVVQELSLHLQKTTFAAVSASQFSQGSQAKSGSDLPLPQLLPDLKHIRDFPALVESVLDSVFSRHAAGVLDEAGVVRKFGDFLQFLKERLRSVGDDDSATPAPQTPSASESPDSAA</sequence>
<dbReference type="EMBL" id="OX336137">
    <property type="protein sequence ID" value="CAI2719057.1"/>
    <property type="molecule type" value="Genomic_DNA"/>
</dbReference>
<protein>
    <recommendedName>
        <fullName evidence="4">DUF5610 domain-containing protein</fullName>
    </recommendedName>
</protein>
<evidence type="ECO:0000313" key="3">
    <source>
        <dbReference type="Proteomes" id="UP001157733"/>
    </source>
</evidence>
<accession>A0ABN8W1R1</accession>
<dbReference type="Proteomes" id="UP001157733">
    <property type="component" value="Chromosome"/>
</dbReference>
<evidence type="ECO:0008006" key="4">
    <source>
        <dbReference type="Google" id="ProtNLM"/>
    </source>
</evidence>
<evidence type="ECO:0000256" key="1">
    <source>
        <dbReference type="SAM" id="MobiDB-lite"/>
    </source>
</evidence>
<feature type="region of interest" description="Disordered" evidence="1">
    <location>
        <begin position="220"/>
        <end position="243"/>
    </location>
</feature>
<name>A0ABN8W1R1_9BACT</name>
<gene>
    <name evidence="2" type="ORF">NSPWAT_2201</name>
</gene>